<organism evidence="1 2">
    <name type="scientific">Corallococcus sicarius</name>
    <dbReference type="NCBI Taxonomy" id="2316726"/>
    <lineage>
        <taxon>Bacteria</taxon>
        <taxon>Pseudomonadati</taxon>
        <taxon>Myxococcota</taxon>
        <taxon>Myxococcia</taxon>
        <taxon>Myxococcales</taxon>
        <taxon>Cystobacterineae</taxon>
        <taxon>Myxococcaceae</taxon>
        <taxon>Corallococcus</taxon>
    </lineage>
</organism>
<reference evidence="2" key="1">
    <citation type="submission" date="2018-09" db="EMBL/GenBank/DDBJ databases">
        <authorList>
            <person name="Livingstone P.G."/>
            <person name="Whitworth D.E."/>
        </authorList>
    </citation>
    <scope>NUCLEOTIDE SEQUENCE [LARGE SCALE GENOMIC DNA]</scope>
    <source>
        <strain evidence="2">CA040B</strain>
    </source>
</reference>
<evidence type="ECO:0000313" key="2">
    <source>
        <dbReference type="Proteomes" id="UP000273405"/>
    </source>
</evidence>
<name>A0A3A8NPC8_9BACT</name>
<proteinExistence type="predicted"/>
<protein>
    <submittedName>
        <fullName evidence="1">Uncharacterized protein</fullName>
    </submittedName>
</protein>
<gene>
    <name evidence="1" type="ORF">D7X12_08400</name>
</gene>
<dbReference type="EMBL" id="RAWG01000038">
    <property type="protein sequence ID" value="RKH45240.1"/>
    <property type="molecule type" value="Genomic_DNA"/>
</dbReference>
<accession>A0A3A8NPC8</accession>
<dbReference type="AlphaFoldDB" id="A0A3A8NPC8"/>
<evidence type="ECO:0000313" key="1">
    <source>
        <dbReference type="EMBL" id="RKH45240.1"/>
    </source>
</evidence>
<sequence>MMVDDYSKAFADIVKVVFPQARAQADGTWIEEWELKTAGPVKLVSADDLARLGRAMSQADFQVEAVQRSEDLFVLKVVMFADAKQGRFLWNSYGMLQIFDEHLAPIAFVQGQPRKSWVCLRNRPSQG</sequence>
<comment type="caution">
    <text evidence="1">The sequence shown here is derived from an EMBL/GenBank/DDBJ whole genome shotgun (WGS) entry which is preliminary data.</text>
</comment>
<dbReference type="OrthoDB" id="9793120at2"/>
<keyword evidence="2" id="KW-1185">Reference proteome</keyword>
<dbReference type="Proteomes" id="UP000273405">
    <property type="component" value="Unassembled WGS sequence"/>
</dbReference>
<dbReference type="RefSeq" id="WP_120624746.1">
    <property type="nucleotide sequence ID" value="NZ_RAWG01000038.1"/>
</dbReference>